<evidence type="ECO:0000256" key="1">
    <source>
        <dbReference type="SAM" id="MobiDB-lite"/>
    </source>
</evidence>
<dbReference type="Proteomes" id="UP000325211">
    <property type="component" value="Chromosome"/>
</dbReference>
<proteinExistence type="predicted"/>
<dbReference type="AlphaFoldDB" id="A0A5P2CXS7"/>
<dbReference type="RefSeq" id="WP_150206827.1">
    <property type="nucleotide sequence ID" value="NZ_CP029190.1"/>
</dbReference>
<gene>
    <name evidence="2" type="ORF">DEJ50_07640</name>
</gene>
<feature type="compositionally biased region" description="Polar residues" evidence="1">
    <location>
        <begin position="157"/>
        <end position="184"/>
    </location>
</feature>
<organism evidence="2 3">
    <name type="scientific">Streptomyces venezuelae</name>
    <dbReference type="NCBI Taxonomy" id="54571"/>
    <lineage>
        <taxon>Bacteria</taxon>
        <taxon>Bacillati</taxon>
        <taxon>Actinomycetota</taxon>
        <taxon>Actinomycetes</taxon>
        <taxon>Kitasatosporales</taxon>
        <taxon>Streptomycetaceae</taxon>
        <taxon>Streptomyces</taxon>
    </lineage>
</organism>
<dbReference type="EMBL" id="CP029190">
    <property type="protein sequence ID" value="QES47706.1"/>
    <property type="molecule type" value="Genomic_DNA"/>
</dbReference>
<feature type="region of interest" description="Disordered" evidence="1">
    <location>
        <begin position="152"/>
        <end position="190"/>
    </location>
</feature>
<accession>A0A5P2CXS7</accession>
<protein>
    <submittedName>
        <fullName evidence="2">Uncharacterized protein</fullName>
    </submittedName>
</protein>
<reference evidence="2 3" key="1">
    <citation type="submission" date="2018-05" db="EMBL/GenBank/DDBJ databases">
        <title>Streptomyces venezuelae.</title>
        <authorList>
            <person name="Kim W."/>
            <person name="Lee N."/>
            <person name="Cho B.-K."/>
        </authorList>
    </citation>
    <scope>NUCLEOTIDE SEQUENCE [LARGE SCALE GENOMIC DNA]</scope>
    <source>
        <strain evidence="2 3">ATCC 21782</strain>
    </source>
</reference>
<sequence length="190" mass="20407">MSGNEDLGMDASAVKNITVGLRGAIAELREIGTAGGASMGAGFESLSMTGMEAGHPGVADLFEDFCERWEWGVRALIQDASTLASNLGIAAGTVWEEDQYIQGAFKVGVNSLYGNPHANEDDIEKKSWDDITRPPWEVYKPDWSGESFEQMQKDVSENWSQTGETLKSNGQIGSLNDLLQQTAANDGGKG</sequence>
<evidence type="ECO:0000313" key="3">
    <source>
        <dbReference type="Proteomes" id="UP000325211"/>
    </source>
</evidence>
<evidence type="ECO:0000313" key="2">
    <source>
        <dbReference type="EMBL" id="QES47706.1"/>
    </source>
</evidence>
<dbReference type="OrthoDB" id="3872177at2"/>
<name>A0A5P2CXS7_STRVZ</name>